<dbReference type="Proteomes" id="UP001157126">
    <property type="component" value="Unassembled WGS sequence"/>
</dbReference>
<feature type="compositionally biased region" description="Low complexity" evidence="1">
    <location>
        <begin position="10"/>
        <end position="23"/>
    </location>
</feature>
<name>A0ABQ6IPB3_9MICO</name>
<protein>
    <recommendedName>
        <fullName evidence="4">PknH-like extracellular domain-containing protein</fullName>
    </recommendedName>
</protein>
<evidence type="ECO:0000256" key="1">
    <source>
        <dbReference type="SAM" id="MobiDB-lite"/>
    </source>
</evidence>
<feature type="compositionally biased region" description="Low complexity" evidence="1">
    <location>
        <begin position="36"/>
        <end position="47"/>
    </location>
</feature>
<keyword evidence="3" id="KW-1185">Reference proteome</keyword>
<evidence type="ECO:0000313" key="3">
    <source>
        <dbReference type="Proteomes" id="UP001157126"/>
    </source>
</evidence>
<evidence type="ECO:0000313" key="2">
    <source>
        <dbReference type="EMBL" id="GMA38538.1"/>
    </source>
</evidence>
<accession>A0ABQ6IPB3</accession>
<sequence>MTALSGCAGLGLPPTAPLTTPALSPEAGTPGATPSPTDGTPTQAAPTDTPPSEPSPTGGASTSPADSVARLPGGNGSATPLLVPTSALPTGWTATPARDTRGYRMTVCGVDLEPSDPVDGAQQNWQASAAGPYLEQHVRVYADDTAATVTKALASKIPDCTTYTAKDGDGGQSTFTVEKLSLAGAPAGVVAWRQRVRIPVPGSATGTSSPTTAEVVQDVAVRRTGASVVLLNAYGVGKNPDDAVLVDALKAIGSPS</sequence>
<dbReference type="EMBL" id="BSUO01000001">
    <property type="protein sequence ID" value="GMA38538.1"/>
    <property type="molecule type" value="Genomic_DNA"/>
</dbReference>
<reference evidence="3" key="1">
    <citation type="journal article" date="2019" name="Int. J. Syst. Evol. Microbiol.">
        <title>The Global Catalogue of Microorganisms (GCM) 10K type strain sequencing project: providing services to taxonomists for standard genome sequencing and annotation.</title>
        <authorList>
            <consortium name="The Broad Institute Genomics Platform"/>
            <consortium name="The Broad Institute Genome Sequencing Center for Infectious Disease"/>
            <person name="Wu L."/>
            <person name="Ma J."/>
        </authorList>
    </citation>
    <scope>NUCLEOTIDE SEQUENCE [LARGE SCALE GENOMIC DNA]</scope>
    <source>
        <strain evidence="3">NBRC 113072</strain>
    </source>
</reference>
<organism evidence="2 3">
    <name type="scientific">Mobilicoccus caccae</name>
    <dbReference type="NCBI Taxonomy" id="1859295"/>
    <lineage>
        <taxon>Bacteria</taxon>
        <taxon>Bacillati</taxon>
        <taxon>Actinomycetota</taxon>
        <taxon>Actinomycetes</taxon>
        <taxon>Micrococcales</taxon>
        <taxon>Dermatophilaceae</taxon>
        <taxon>Mobilicoccus</taxon>
    </lineage>
</organism>
<feature type="region of interest" description="Disordered" evidence="1">
    <location>
        <begin position="1"/>
        <end position="97"/>
    </location>
</feature>
<feature type="compositionally biased region" description="Low complexity" evidence="1">
    <location>
        <begin position="55"/>
        <end position="65"/>
    </location>
</feature>
<proteinExistence type="predicted"/>
<evidence type="ECO:0008006" key="4">
    <source>
        <dbReference type="Google" id="ProtNLM"/>
    </source>
</evidence>
<gene>
    <name evidence="2" type="ORF">GCM10025883_05830</name>
</gene>
<comment type="caution">
    <text evidence="2">The sequence shown here is derived from an EMBL/GenBank/DDBJ whole genome shotgun (WGS) entry which is preliminary data.</text>
</comment>